<dbReference type="EMBL" id="JAQOSQ010000001">
    <property type="protein sequence ID" value="MDJ1181950.1"/>
    <property type="molecule type" value="Genomic_DNA"/>
</dbReference>
<reference evidence="2 3" key="1">
    <citation type="submission" date="2023-01" db="EMBL/GenBank/DDBJ databases">
        <title>Novel diversity within Roseofilum (Cyanobacteria; Desertifilaceae) from marine benthic mats with descriptions of four novel species.</title>
        <authorList>
            <person name="Wang Y."/>
            <person name="Berthold D.E."/>
            <person name="Hu J."/>
            <person name="Lefler F.W."/>
            <person name="Laughinghouse H.D. IV."/>
        </authorList>
    </citation>
    <scope>NUCLEOTIDE SEQUENCE [LARGE SCALE GENOMIC DNA]</scope>
    <source>
        <strain evidence="2 3">BLCC-M143</strain>
    </source>
</reference>
<evidence type="ECO:0000256" key="1">
    <source>
        <dbReference type="SAM" id="Phobius"/>
    </source>
</evidence>
<gene>
    <name evidence="2" type="ORF">PMH09_01965</name>
</gene>
<keyword evidence="1" id="KW-0812">Transmembrane</keyword>
<feature type="transmembrane region" description="Helical" evidence="1">
    <location>
        <begin position="21"/>
        <end position="44"/>
    </location>
</feature>
<accession>A0ABT7BRY3</accession>
<feature type="transmembrane region" description="Helical" evidence="1">
    <location>
        <begin position="84"/>
        <end position="104"/>
    </location>
</feature>
<dbReference type="Proteomes" id="UP001232992">
    <property type="component" value="Unassembled WGS sequence"/>
</dbReference>
<evidence type="ECO:0000313" key="3">
    <source>
        <dbReference type="Proteomes" id="UP001232992"/>
    </source>
</evidence>
<feature type="transmembrane region" description="Helical" evidence="1">
    <location>
        <begin position="56"/>
        <end position="77"/>
    </location>
</feature>
<name>A0ABT7BRY3_9CYAN</name>
<proteinExistence type="predicted"/>
<keyword evidence="1" id="KW-1133">Transmembrane helix</keyword>
<keyword evidence="1" id="KW-0472">Membrane</keyword>
<dbReference type="Pfam" id="PF19728">
    <property type="entry name" value="DUF6220"/>
    <property type="match status" value="1"/>
</dbReference>
<sequence length="144" mass="15761">MSASSSIPDNIEPTGNKTVTLGFYILAIIFNFCLAAQVLTVGLAQFGDPTWWNTHVLLVRGYSILPLIMVALVYLFPFPKRVRVLTTIMPVLLLLLFGTAHVPLPSLLPIAILHPLLGFAIFSMSSTIIHRVGHLVKEKPEATA</sequence>
<dbReference type="InterPro" id="IPR046192">
    <property type="entry name" value="DUF6220"/>
</dbReference>
<comment type="caution">
    <text evidence="2">The sequence shown here is derived from an EMBL/GenBank/DDBJ whole genome shotgun (WGS) entry which is preliminary data.</text>
</comment>
<keyword evidence="3" id="KW-1185">Reference proteome</keyword>
<protein>
    <submittedName>
        <fullName evidence="2">DUF6220 domain-containing protein</fullName>
    </submittedName>
</protein>
<organism evidence="2 3">
    <name type="scientific">Roseofilum casamattae BLCC-M143</name>
    <dbReference type="NCBI Taxonomy" id="3022442"/>
    <lineage>
        <taxon>Bacteria</taxon>
        <taxon>Bacillati</taxon>
        <taxon>Cyanobacteriota</taxon>
        <taxon>Cyanophyceae</taxon>
        <taxon>Desertifilales</taxon>
        <taxon>Desertifilaceae</taxon>
        <taxon>Roseofilum</taxon>
        <taxon>Roseofilum casamattae</taxon>
    </lineage>
</organism>
<evidence type="ECO:0000313" key="2">
    <source>
        <dbReference type="EMBL" id="MDJ1181950.1"/>
    </source>
</evidence>
<dbReference type="RefSeq" id="WP_283756599.1">
    <property type="nucleotide sequence ID" value="NZ_JAQOSQ010000001.1"/>
</dbReference>